<dbReference type="InterPro" id="IPR018392">
    <property type="entry name" value="LysM"/>
</dbReference>
<dbReference type="RefSeq" id="XP_001792621.1">
    <property type="nucleotide sequence ID" value="XM_001792569.1"/>
</dbReference>
<dbReference type="Gene3D" id="3.10.350.10">
    <property type="entry name" value="LysM domain"/>
    <property type="match status" value="1"/>
</dbReference>
<evidence type="ECO:0000313" key="4">
    <source>
        <dbReference type="Proteomes" id="UP000001055"/>
    </source>
</evidence>
<organism evidence="3 4">
    <name type="scientific">Phaeosphaeria nodorum (strain SN15 / ATCC MYA-4574 / FGSC 10173)</name>
    <name type="common">Glume blotch fungus</name>
    <name type="synonym">Parastagonospora nodorum</name>
    <dbReference type="NCBI Taxonomy" id="321614"/>
    <lineage>
        <taxon>Eukaryota</taxon>
        <taxon>Fungi</taxon>
        <taxon>Dikarya</taxon>
        <taxon>Ascomycota</taxon>
        <taxon>Pezizomycotina</taxon>
        <taxon>Dothideomycetes</taxon>
        <taxon>Pleosporomycetidae</taxon>
        <taxon>Pleosporales</taxon>
        <taxon>Pleosporineae</taxon>
        <taxon>Phaeosphaeriaceae</taxon>
        <taxon>Parastagonospora</taxon>
    </lineage>
</organism>
<feature type="region of interest" description="Disordered" evidence="1">
    <location>
        <begin position="228"/>
        <end position="250"/>
    </location>
</feature>
<dbReference type="GeneID" id="5969471"/>
<dbReference type="InParanoid" id="Q0V1W2"/>
<dbReference type="Proteomes" id="UP000001055">
    <property type="component" value="Unassembled WGS sequence"/>
</dbReference>
<feature type="domain" description="LysM" evidence="2">
    <location>
        <begin position="115"/>
        <end position="160"/>
    </location>
</feature>
<proteinExistence type="predicted"/>
<dbReference type="VEuPathDB" id="FungiDB:JI435_020020"/>
<evidence type="ECO:0000256" key="1">
    <source>
        <dbReference type="SAM" id="MobiDB-lite"/>
    </source>
</evidence>
<dbReference type="Pfam" id="PF01476">
    <property type="entry name" value="LysM"/>
    <property type="match status" value="1"/>
</dbReference>
<gene>
    <name evidence="3" type="ORF">SNOG_02002</name>
</gene>
<protein>
    <recommendedName>
        <fullName evidence="2">LysM domain-containing protein</fullName>
    </recommendedName>
</protein>
<sequence length="730" mass="82057">MSEACCTCAALLSSIPPTYDEKTEKPTQFERRLECCGRAICARCLTDNPRFVDYCPFCQIATGPSPLPPQGLSEPPTYSPPDEQADDELPAYSAHNSLQPPPEKPTSSSENAPDVLHFVDPNNDTISSLSLRYGVPADALRRTNKMYADHLLAARRTILIPGEFYKGGVSLSPRPLEGEEEEMKKTKLRKFMVTCKVSEYDVALLYLEQANYNLEQATSAYKADEKWEQDHPLQAAKQGKAKASPSTGRRKWGFGGGLAGQLSYNARVTKTQTIQSRSKTTGASSVIELGATRENGRIFIDKLSNKRYYEIHPSKYPSNLAPLPDWRKPKKTEHLFRKASEKVVLKSLTGTNISPIDTQVSSRKGCSFVTSYSFKDTKEGETTAIYAPGNPPLYKKPHKDEFPIEIPTDKGQYYIDEHAGRCPGYQYLPMLLSILVTNPNFRFDKQKINVVVNRSSLEQLIKFIKGAPDQPYHLELTIEGDTLFIGKKGSFKGSSAKGSCGRNFEKWLTTEDPDLENATGHHCFIKYQFGDLVMIVRFEVDAYIAEEDVPEDADLPPCHYPDVPEPALPAVELEHSLCTVIPKGTLVKQEQLKELKSGVQKRPLQELWFGRTPNILVGGKGQYNEEDGGYATYVWQRFKDEYVTQKGDKDFEDWEQDQQGKNAQAPNEYLERLAKLLHKLIETTNEAKDRSAVLVCMGVVKTLDVYEAKERIEVAPKDIIAKFWSKDSER</sequence>
<dbReference type="VEuPathDB" id="FungiDB:JI435_301300"/>
<dbReference type="PROSITE" id="PS51782">
    <property type="entry name" value="LYSM"/>
    <property type="match status" value="1"/>
</dbReference>
<feature type="region of interest" description="Disordered" evidence="1">
    <location>
        <begin position="66"/>
        <end position="119"/>
    </location>
</feature>
<dbReference type="PANTHER" id="PTHR35179">
    <property type="entry name" value="PROTEIN CBG02620"/>
    <property type="match status" value="1"/>
</dbReference>
<dbReference type="CDD" id="cd00118">
    <property type="entry name" value="LysM"/>
    <property type="match status" value="1"/>
</dbReference>
<evidence type="ECO:0000259" key="2">
    <source>
        <dbReference type="PROSITE" id="PS51782"/>
    </source>
</evidence>
<dbReference type="PANTHER" id="PTHR35179:SF1">
    <property type="entry name" value="INTEGRAL MEMBRANE PROTEIN"/>
    <property type="match status" value="1"/>
</dbReference>
<dbReference type="InterPro" id="IPR036779">
    <property type="entry name" value="LysM_dom_sf"/>
</dbReference>
<dbReference type="AlphaFoldDB" id="Q0V1W2"/>
<accession>Q0V1W2</accession>
<reference evidence="4" key="1">
    <citation type="journal article" date="2007" name="Plant Cell">
        <title>Dothideomycete-plant interactions illuminated by genome sequencing and EST analysis of the wheat pathogen Stagonospora nodorum.</title>
        <authorList>
            <person name="Hane J.K."/>
            <person name="Lowe R.G."/>
            <person name="Solomon P.S."/>
            <person name="Tan K.C."/>
            <person name="Schoch C.L."/>
            <person name="Spatafora J.W."/>
            <person name="Crous P.W."/>
            <person name="Kodira C."/>
            <person name="Birren B.W."/>
            <person name="Galagan J.E."/>
            <person name="Torriani S.F."/>
            <person name="McDonald B.A."/>
            <person name="Oliver R.P."/>
        </authorList>
    </citation>
    <scope>NUCLEOTIDE SEQUENCE [LARGE SCALE GENOMIC DNA]</scope>
    <source>
        <strain evidence="4">SN15 / ATCC MYA-4574 / FGSC 10173</strain>
    </source>
</reference>
<dbReference type="EMBL" id="CH445327">
    <property type="protein sequence ID" value="EAT90214.2"/>
    <property type="molecule type" value="Genomic_DNA"/>
</dbReference>
<dbReference type="KEGG" id="pno:SNOG_02002"/>
<evidence type="ECO:0000313" key="3">
    <source>
        <dbReference type="EMBL" id="EAT90214.2"/>
    </source>
</evidence>
<name>Q0V1W2_PHANO</name>